<feature type="compositionally biased region" description="Low complexity" evidence="1">
    <location>
        <begin position="14"/>
        <end position="25"/>
    </location>
</feature>
<evidence type="ECO:0000313" key="2">
    <source>
        <dbReference type="EMBL" id="GAA0035449.1"/>
    </source>
</evidence>
<evidence type="ECO:0000256" key="1">
    <source>
        <dbReference type="SAM" id="MobiDB-lite"/>
    </source>
</evidence>
<accession>A0ABP3C8T9</accession>
<protein>
    <submittedName>
        <fullName evidence="2">Uncharacterized protein</fullName>
    </submittedName>
</protein>
<feature type="region of interest" description="Disordered" evidence="1">
    <location>
        <begin position="1"/>
        <end position="32"/>
    </location>
</feature>
<dbReference type="Proteomes" id="UP001498238">
    <property type="component" value="Unassembled WGS sequence"/>
</dbReference>
<feature type="region of interest" description="Disordered" evidence="1">
    <location>
        <begin position="49"/>
        <end position="69"/>
    </location>
</feature>
<dbReference type="EMBL" id="BAAAAF010000004">
    <property type="protein sequence ID" value="GAA0035449.1"/>
    <property type="molecule type" value="Genomic_DNA"/>
</dbReference>
<feature type="compositionally biased region" description="Polar residues" evidence="1">
    <location>
        <begin position="52"/>
        <end position="62"/>
    </location>
</feature>
<sequence length="69" mass="7609">MGGEEVEAARRGRTATARHQATAARRLTDAAHVRSSGWRKRVLEPRTDRFHSQVTAHSTTPMPMSAIAI</sequence>
<proteinExistence type="predicted"/>
<reference evidence="2 3" key="1">
    <citation type="submission" date="2024-01" db="EMBL/GenBank/DDBJ databases">
        <title>Characterization of antibiotic resistant novel bacterial strains and their environmental applications.</title>
        <authorList>
            <person name="Manzoor S."/>
            <person name="Abbas S."/>
            <person name="Arshad M."/>
            <person name="Ahmed I."/>
        </authorList>
    </citation>
    <scope>NUCLEOTIDE SEQUENCE [LARGE SCALE GENOMIC DNA]</scope>
    <source>
        <strain evidence="2 3">NCCP-602</strain>
    </source>
</reference>
<name>A0ABP3C8T9_9MICO</name>
<comment type="caution">
    <text evidence="2">The sequence shown here is derived from an EMBL/GenBank/DDBJ whole genome shotgun (WGS) entry which is preliminary data.</text>
</comment>
<gene>
    <name evidence="2" type="ORF">NCCP602_14100</name>
</gene>
<organism evidence="2 3">
    <name type="scientific">Brevibacterium metallidurans</name>
    <dbReference type="NCBI Taxonomy" id="1482676"/>
    <lineage>
        <taxon>Bacteria</taxon>
        <taxon>Bacillati</taxon>
        <taxon>Actinomycetota</taxon>
        <taxon>Actinomycetes</taxon>
        <taxon>Micrococcales</taxon>
        <taxon>Brevibacteriaceae</taxon>
        <taxon>Brevibacterium</taxon>
    </lineage>
</organism>
<keyword evidence="3" id="KW-1185">Reference proteome</keyword>
<evidence type="ECO:0000313" key="3">
    <source>
        <dbReference type="Proteomes" id="UP001498238"/>
    </source>
</evidence>